<name>A0A5C6GCY6_METRR</name>
<sequence length="311" mass="35221">MPVFPNPKFLWGTESWQHTYVTSYGQPDTNDWVTMREEISAQWLDELKQHGEAEVIISNHIYGMGHGDGVVHFEPVEVEEDPDHAITTTRRYFSPVCGFRTCRRWKHSLAKVLGRIIKGPRKTAEVPDRRMFPWARAAIDTGDWELYEHTEVESGGFRTGFWRYDWSGRHEAYNRIPRHQTNSLVRERGLDGNKVVLADFGLYGYGNALRAICSGILCAAGNLDMTPTTEHSVSGQTSAPLASQIHHSSYWAGADGAATDKKVENQSKQLQPSSLDTTANVSLKRPTTDPPPQSREWKRRKVQKLAPPQLH</sequence>
<dbReference type="AlphaFoldDB" id="A0A5C6GCY6"/>
<reference evidence="3" key="1">
    <citation type="submission" date="2018-12" db="EMBL/GenBank/DDBJ databases">
        <title>The complete genome of Metarhizium rileyi, a key fungal pathogen of Lepidoptera.</title>
        <authorList>
            <person name="Binneck E."/>
            <person name="Lastra C.C.L."/>
            <person name="Sosa-Gomez D.R."/>
        </authorList>
    </citation>
    <scope>NUCLEOTIDE SEQUENCE [LARGE SCALE GENOMIC DNA]</scope>
    <source>
        <strain evidence="3">Cep018-CH2</strain>
    </source>
</reference>
<gene>
    <name evidence="2" type="ORF">ED733_003606</name>
</gene>
<evidence type="ECO:0000313" key="3">
    <source>
        <dbReference type="Proteomes" id="UP000317257"/>
    </source>
</evidence>
<dbReference type="Proteomes" id="UP000317257">
    <property type="component" value="Unassembled WGS sequence"/>
</dbReference>
<accession>A0A5C6GCY6</accession>
<feature type="region of interest" description="Disordered" evidence="1">
    <location>
        <begin position="259"/>
        <end position="311"/>
    </location>
</feature>
<comment type="caution">
    <text evidence="2">The sequence shown here is derived from an EMBL/GenBank/DDBJ whole genome shotgun (WGS) entry which is preliminary data.</text>
</comment>
<feature type="compositionally biased region" description="Polar residues" evidence="1">
    <location>
        <begin position="266"/>
        <end position="281"/>
    </location>
</feature>
<proteinExistence type="predicted"/>
<organism evidence="2 3">
    <name type="scientific">Metarhizium rileyi (strain RCEF 4871)</name>
    <name type="common">Nomuraea rileyi</name>
    <dbReference type="NCBI Taxonomy" id="1649241"/>
    <lineage>
        <taxon>Eukaryota</taxon>
        <taxon>Fungi</taxon>
        <taxon>Dikarya</taxon>
        <taxon>Ascomycota</taxon>
        <taxon>Pezizomycotina</taxon>
        <taxon>Sordariomycetes</taxon>
        <taxon>Hypocreomycetidae</taxon>
        <taxon>Hypocreales</taxon>
        <taxon>Clavicipitaceae</taxon>
        <taxon>Metarhizium</taxon>
    </lineage>
</organism>
<dbReference type="EMBL" id="SBHS01000006">
    <property type="protein sequence ID" value="TWU75785.1"/>
    <property type="molecule type" value="Genomic_DNA"/>
</dbReference>
<evidence type="ECO:0000256" key="1">
    <source>
        <dbReference type="SAM" id="MobiDB-lite"/>
    </source>
</evidence>
<evidence type="ECO:0000313" key="2">
    <source>
        <dbReference type="EMBL" id="TWU75785.1"/>
    </source>
</evidence>
<protein>
    <submittedName>
        <fullName evidence="2">Uncharacterized protein</fullName>
    </submittedName>
</protein>